<evidence type="ECO:0000313" key="1">
    <source>
        <dbReference type="EMBL" id="KDS51350.1"/>
    </source>
</evidence>
<proteinExistence type="predicted"/>
<reference evidence="1 2" key="1">
    <citation type="submission" date="2014-04" db="EMBL/GenBank/DDBJ databases">
        <authorList>
            <person name="Sears C."/>
            <person name="Carroll K."/>
            <person name="Sack B.R."/>
            <person name="Qadri F."/>
            <person name="Myers L.L."/>
            <person name="Chung G.-T."/>
            <person name="Escheverria P."/>
            <person name="Fraser C.M."/>
            <person name="Sadzewicz L."/>
            <person name="Shefchek K.A."/>
            <person name="Tallon L."/>
            <person name="Das S.P."/>
            <person name="Daugherty S."/>
            <person name="Mongodin E.F."/>
        </authorList>
    </citation>
    <scope>NUCLEOTIDE SEQUENCE [LARGE SCALE GENOMIC DNA]</scope>
    <source>
        <strain evidence="1 2">3978 T3 ii</strain>
    </source>
</reference>
<dbReference type="PATRIC" id="fig|1339349.3.peg.1912"/>
<dbReference type="EMBL" id="JNHN01000170">
    <property type="protein sequence ID" value="KDS51350.1"/>
    <property type="molecule type" value="Genomic_DNA"/>
</dbReference>
<protein>
    <recommendedName>
        <fullName evidence="3">DUF4248 domain-containing protein</fullName>
    </recommendedName>
</protein>
<dbReference type="AlphaFoldDB" id="A0A078S0J7"/>
<accession>A0A078S0J7</accession>
<evidence type="ECO:0000313" key="2">
    <source>
        <dbReference type="Proteomes" id="UP000028013"/>
    </source>
</evidence>
<dbReference type="RefSeq" id="WP_005828017.1">
    <property type="nucleotide sequence ID" value="NZ_JNHN01000170.1"/>
</dbReference>
<organism evidence="1 2">
    <name type="scientific">Bacteroides uniformis str. 3978 T3 ii</name>
    <dbReference type="NCBI Taxonomy" id="1339349"/>
    <lineage>
        <taxon>Bacteria</taxon>
        <taxon>Pseudomonadati</taxon>
        <taxon>Bacteroidota</taxon>
        <taxon>Bacteroidia</taxon>
        <taxon>Bacteroidales</taxon>
        <taxon>Bacteroidaceae</taxon>
        <taxon>Bacteroides</taxon>
    </lineage>
</organism>
<dbReference type="Pfam" id="PF14053">
    <property type="entry name" value="DUF4248"/>
    <property type="match status" value="1"/>
</dbReference>
<comment type="caution">
    <text evidence="1">The sequence shown here is derived from an EMBL/GenBank/DDBJ whole genome shotgun (WGS) entry which is preliminary data.</text>
</comment>
<dbReference type="Proteomes" id="UP000028013">
    <property type="component" value="Unassembled WGS sequence"/>
</dbReference>
<gene>
    <name evidence="1" type="ORF">M094_0662</name>
</gene>
<dbReference type="InterPro" id="IPR025342">
    <property type="entry name" value="DUF4248"/>
</dbReference>
<sequence>MKYVEDYENIPGKEWPVRPYYKRELAEAYAPTISPASALNRLSKWMKLNLELDEALRHTGYKGSQKIFTSLQVELIFRYLGKP</sequence>
<name>A0A078S0J7_BACUN</name>
<dbReference type="GeneID" id="99751727"/>
<evidence type="ECO:0008006" key="3">
    <source>
        <dbReference type="Google" id="ProtNLM"/>
    </source>
</evidence>